<dbReference type="EMBL" id="OW152826">
    <property type="protein sequence ID" value="CAH2042241.1"/>
    <property type="molecule type" value="Genomic_DNA"/>
</dbReference>
<evidence type="ECO:0000313" key="1">
    <source>
        <dbReference type="EMBL" id="CAH2042241.1"/>
    </source>
</evidence>
<protein>
    <submittedName>
        <fullName evidence="1">Uncharacterized protein</fullName>
    </submittedName>
</protein>
<accession>A0ABN8HXH4</accession>
<proteinExistence type="predicted"/>
<name>A0ABN8HXH4_9NEOP</name>
<organism evidence="1 2">
    <name type="scientific">Iphiclides podalirius</name>
    <name type="common">scarce swallowtail</name>
    <dbReference type="NCBI Taxonomy" id="110791"/>
    <lineage>
        <taxon>Eukaryota</taxon>
        <taxon>Metazoa</taxon>
        <taxon>Ecdysozoa</taxon>
        <taxon>Arthropoda</taxon>
        <taxon>Hexapoda</taxon>
        <taxon>Insecta</taxon>
        <taxon>Pterygota</taxon>
        <taxon>Neoptera</taxon>
        <taxon>Endopterygota</taxon>
        <taxon>Lepidoptera</taxon>
        <taxon>Glossata</taxon>
        <taxon>Ditrysia</taxon>
        <taxon>Papilionoidea</taxon>
        <taxon>Papilionidae</taxon>
        <taxon>Papilioninae</taxon>
        <taxon>Iphiclides</taxon>
    </lineage>
</organism>
<feature type="non-terminal residue" evidence="1">
    <location>
        <position position="72"/>
    </location>
</feature>
<evidence type="ECO:0000313" key="2">
    <source>
        <dbReference type="Proteomes" id="UP000837857"/>
    </source>
</evidence>
<reference evidence="1" key="1">
    <citation type="submission" date="2022-03" db="EMBL/GenBank/DDBJ databases">
        <authorList>
            <person name="Martin H S."/>
        </authorList>
    </citation>
    <scope>NUCLEOTIDE SEQUENCE</scope>
</reference>
<dbReference type="Proteomes" id="UP000837857">
    <property type="component" value="Chromosome 14"/>
</dbReference>
<sequence length="72" mass="7890">MYRGHIIEATKSVYAVRCEPRRLTRAWRGGACGSCGGGRCSRSRRKAAQKRAHLGPTHLHNAPAIRALAHAK</sequence>
<gene>
    <name evidence="1" type="ORF">IPOD504_LOCUS3684</name>
</gene>
<keyword evidence="2" id="KW-1185">Reference proteome</keyword>